<keyword evidence="4" id="KW-0489">Methyltransferase</keyword>
<evidence type="ECO:0000256" key="8">
    <source>
        <dbReference type="ARBA" id="ARBA00023242"/>
    </source>
</evidence>
<dbReference type="InterPro" id="IPR001214">
    <property type="entry name" value="SET_dom"/>
</dbReference>
<feature type="compositionally biased region" description="Basic residues" evidence="9">
    <location>
        <begin position="777"/>
        <end position="789"/>
    </location>
</feature>
<evidence type="ECO:0000256" key="3">
    <source>
        <dbReference type="ARBA" id="ARBA00022454"/>
    </source>
</evidence>
<evidence type="ECO:0000313" key="11">
    <source>
        <dbReference type="EMBL" id="KAF4620722.1"/>
    </source>
</evidence>
<feature type="compositionally biased region" description="Low complexity" evidence="9">
    <location>
        <begin position="295"/>
        <end position="314"/>
    </location>
</feature>
<dbReference type="InterPro" id="IPR041938">
    <property type="entry name" value="Hist-Lys_N-MTase_N"/>
</dbReference>
<name>A0A8H4R2R0_9AGAR</name>
<dbReference type="GO" id="GO:0005694">
    <property type="term" value="C:chromosome"/>
    <property type="evidence" value="ECO:0007669"/>
    <property type="project" value="UniProtKB-SubCell"/>
</dbReference>
<dbReference type="AlphaFoldDB" id="A0A8H4R2R0"/>
<feature type="region of interest" description="Disordered" evidence="9">
    <location>
        <begin position="1"/>
        <end position="23"/>
    </location>
</feature>
<feature type="compositionally biased region" description="Basic and acidic residues" evidence="9">
    <location>
        <begin position="513"/>
        <end position="524"/>
    </location>
</feature>
<keyword evidence="12" id="KW-1185">Reference proteome</keyword>
<dbReference type="PANTHER" id="PTHR12977:SF4">
    <property type="entry name" value="HISTONE-LYSINE N-METHYLTRANSFERASE KMT5B"/>
    <property type="match status" value="1"/>
</dbReference>
<dbReference type="GO" id="GO:0005634">
    <property type="term" value="C:nucleus"/>
    <property type="evidence" value="ECO:0007669"/>
    <property type="project" value="UniProtKB-SubCell"/>
</dbReference>
<keyword evidence="8" id="KW-0539">Nucleus</keyword>
<feature type="compositionally biased region" description="Polar residues" evidence="9">
    <location>
        <begin position="761"/>
        <end position="775"/>
    </location>
</feature>
<proteinExistence type="predicted"/>
<feature type="region of interest" description="Disordered" evidence="9">
    <location>
        <begin position="665"/>
        <end position="830"/>
    </location>
</feature>
<dbReference type="GO" id="GO:0032259">
    <property type="term" value="P:methylation"/>
    <property type="evidence" value="ECO:0007669"/>
    <property type="project" value="UniProtKB-KW"/>
</dbReference>
<feature type="compositionally biased region" description="Low complexity" evidence="9">
    <location>
        <begin position="1"/>
        <end position="16"/>
    </location>
</feature>
<keyword evidence="5" id="KW-0808">Transferase</keyword>
<feature type="compositionally biased region" description="Low complexity" evidence="9">
    <location>
        <begin position="408"/>
        <end position="430"/>
    </location>
</feature>
<dbReference type="Gene3D" id="2.170.270.10">
    <property type="entry name" value="SET domain"/>
    <property type="match status" value="1"/>
</dbReference>
<dbReference type="Pfam" id="PF00856">
    <property type="entry name" value="SET"/>
    <property type="match status" value="1"/>
</dbReference>
<organism evidence="11 12">
    <name type="scientific">Agrocybe pediades</name>
    <dbReference type="NCBI Taxonomy" id="84607"/>
    <lineage>
        <taxon>Eukaryota</taxon>
        <taxon>Fungi</taxon>
        <taxon>Dikarya</taxon>
        <taxon>Basidiomycota</taxon>
        <taxon>Agaricomycotina</taxon>
        <taxon>Agaricomycetes</taxon>
        <taxon>Agaricomycetidae</taxon>
        <taxon>Agaricales</taxon>
        <taxon>Agaricineae</taxon>
        <taxon>Strophariaceae</taxon>
        <taxon>Agrocybe</taxon>
    </lineage>
</organism>
<gene>
    <name evidence="11" type="ORF">D9613_000765</name>
</gene>
<feature type="domain" description="SET" evidence="10">
    <location>
        <begin position="137"/>
        <end position="259"/>
    </location>
</feature>
<feature type="compositionally biased region" description="Basic and acidic residues" evidence="9">
    <location>
        <begin position="743"/>
        <end position="757"/>
    </location>
</feature>
<accession>A0A8H4R2R0</accession>
<dbReference type="EMBL" id="JAACJL010000015">
    <property type="protein sequence ID" value="KAF4620722.1"/>
    <property type="molecule type" value="Genomic_DNA"/>
</dbReference>
<dbReference type="GO" id="GO:0042799">
    <property type="term" value="F:histone H4K20 methyltransferase activity"/>
    <property type="evidence" value="ECO:0007669"/>
    <property type="project" value="UniProtKB-ARBA"/>
</dbReference>
<feature type="compositionally biased region" description="Low complexity" evidence="9">
    <location>
        <begin position="381"/>
        <end position="398"/>
    </location>
</feature>
<comment type="subcellular location">
    <subcellularLocation>
        <location evidence="2">Chromosome</location>
    </subcellularLocation>
    <subcellularLocation>
        <location evidence="1">Nucleus</location>
    </subcellularLocation>
</comment>
<evidence type="ECO:0000256" key="6">
    <source>
        <dbReference type="ARBA" id="ARBA00022691"/>
    </source>
</evidence>
<dbReference type="PANTHER" id="PTHR12977">
    <property type="entry name" value="SUPPRESSOR OF VARIEGATION 4-20-RELATED"/>
    <property type="match status" value="1"/>
</dbReference>
<evidence type="ECO:0000256" key="4">
    <source>
        <dbReference type="ARBA" id="ARBA00022603"/>
    </source>
</evidence>
<dbReference type="Proteomes" id="UP000521872">
    <property type="component" value="Unassembled WGS sequence"/>
</dbReference>
<feature type="compositionally biased region" description="Polar residues" evidence="9">
    <location>
        <begin position="1039"/>
        <end position="1048"/>
    </location>
</feature>
<evidence type="ECO:0000256" key="9">
    <source>
        <dbReference type="SAM" id="MobiDB-lite"/>
    </source>
</evidence>
<feature type="compositionally biased region" description="Low complexity" evidence="9">
    <location>
        <begin position="790"/>
        <end position="802"/>
    </location>
</feature>
<keyword evidence="6" id="KW-0949">S-adenosyl-L-methionine</keyword>
<feature type="region of interest" description="Disordered" evidence="9">
    <location>
        <begin position="278"/>
        <end position="553"/>
    </location>
</feature>
<dbReference type="CDD" id="cd10524">
    <property type="entry name" value="SET_Suv4-20-like"/>
    <property type="match status" value="1"/>
</dbReference>
<dbReference type="InterPro" id="IPR046341">
    <property type="entry name" value="SET_dom_sf"/>
</dbReference>
<reference evidence="11 12" key="1">
    <citation type="submission" date="2019-12" db="EMBL/GenBank/DDBJ databases">
        <authorList>
            <person name="Floudas D."/>
            <person name="Bentzer J."/>
            <person name="Ahren D."/>
            <person name="Johansson T."/>
            <person name="Persson P."/>
            <person name="Tunlid A."/>
        </authorList>
    </citation>
    <scope>NUCLEOTIDE SEQUENCE [LARGE SCALE GENOMIC DNA]</scope>
    <source>
        <strain evidence="11 12">CBS 102.39</strain>
    </source>
</reference>
<keyword evidence="7" id="KW-0156">Chromatin regulator</keyword>
<feature type="compositionally biased region" description="Polar residues" evidence="9">
    <location>
        <begin position="494"/>
        <end position="508"/>
    </location>
</feature>
<evidence type="ECO:0000259" key="10">
    <source>
        <dbReference type="PROSITE" id="PS50280"/>
    </source>
</evidence>
<dbReference type="SUPFAM" id="SSF82199">
    <property type="entry name" value="SET domain"/>
    <property type="match status" value="1"/>
</dbReference>
<dbReference type="SMART" id="SM00317">
    <property type="entry name" value="SET"/>
    <property type="match status" value="1"/>
</dbReference>
<dbReference type="InterPro" id="IPR039977">
    <property type="entry name" value="Suv4-20/Set9"/>
</dbReference>
<evidence type="ECO:0000313" key="12">
    <source>
        <dbReference type="Proteomes" id="UP000521872"/>
    </source>
</evidence>
<sequence length="1048" mass="115562">MPSASASSRLSSSSSSQTITWRPTKMMNMRDLSKDDDFLSHLLVEKLGSSPEGSCPLLVHKMDQSRRFPRIEKHVIDDIVKRLVVSKGTLQQVVKQAVDDLLTLHPIRRYLSQYDQKQINAFATHASRYFELYHPSGCIEIAHTSRYSHHTGKSELCILATRNLAPGTVIAELKGSMANLTDEEDRELKRTDLRNRDIRRDFSVIHSKSMKKNHLFLGPARFVNHDCNNNCELFREGRYITFRVLRPIAIGEEITAHYGDGYFGKKNRHCLCETCEKNGKGGYSPDHQEDEVESSSDSSSGSDSDSDSDTSSSDTESDAPKPVLNVNERRTRRGVYAITKNDSSDSDNEDDEEDEKATSSNALDDHATGEIELVAELDTGSDLTSLAPSLPPSDAASPGKLPTPDLMTPSRLSPSSSTLTELTSSTARSTPKSATSTPVRSIISTRGQKARELLAKKAARSQSVESSSKRVTRSVSSLMLSEKNRKGKGKATPTPISTPKSGGTSRGSATDLMKGKKEEKDARSLRARPSAAAPEMVKEPPPKPKVPRGPDGKPLPTCSTCSNILPVIAVDSQVVWGLEKKDEKQDCPRFVYFSLLHLHPFAYLHGRCIRHFAIYSQPWPSRVPRRGGTTTVVEREESVPVEILTKKVTPKGLKVLDRKLAAAANLKGKKRSRAEEEEEEKERQRLAKRRKSMPESVVHKAKVVKTYSSNAKKAKRAPSPSPSPEPIEDETSKRRRGRPRLSLPEKLDKQLSVKLEEDATEMSNAVLSQPRSTNGRFGKKDKALKKLHSGAKSSQSNSASGSTERQYDSDRQAGARRSERVQDTVDVGADVDSMDVDERVASPLVQKRVLPRPVSGFRGGRLFSNPNPLQYALHAWKGPVVLDDSSSDDEKHPETPEDHDSIAVGIITDGEPVILTKAVPSMMPRAPLTFKPSPHALAKRNWNSAATIIAQHVGAEMLNIPETHSSDEDEEVPYRASIHKVPRYSPVSESSDDLVPPPRLQNIYPVIPPSTAVNGYIPKSSHFPSHHSETKPTFINAGWDSSSDISET</sequence>
<evidence type="ECO:0000256" key="7">
    <source>
        <dbReference type="ARBA" id="ARBA00022853"/>
    </source>
</evidence>
<feature type="compositionally biased region" description="Acidic residues" evidence="9">
    <location>
        <begin position="344"/>
        <end position="355"/>
    </location>
</feature>
<dbReference type="PROSITE" id="PS50280">
    <property type="entry name" value="SET"/>
    <property type="match status" value="1"/>
</dbReference>
<comment type="caution">
    <text evidence="11">The sequence shown here is derived from an EMBL/GenBank/DDBJ whole genome shotgun (WGS) entry which is preliminary data.</text>
</comment>
<feature type="compositionally biased region" description="Polar residues" evidence="9">
    <location>
        <begin position="431"/>
        <end position="447"/>
    </location>
</feature>
<evidence type="ECO:0000256" key="2">
    <source>
        <dbReference type="ARBA" id="ARBA00004286"/>
    </source>
</evidence>
<protein>
    <recommendedName>
        <fullName evidence="10">SET domain-containing protein</fullName>
    </recommendedName>
</protein>
<feature type="compositionally biased region" description="Basic and acidic residues" evidence="9">
    <location>
        <begin position="805"/>
        <end position="823"/>
    </location>
</feature>
<evidence type="ECO:0000256" key="5">
    <source>
        <dbReference type="ARBA" id="ARBA00022679"/>
    </source>
</evidence>
<feature type="region of interest" description="Disordered" evidence="9">
    <location>
        <begin position="1022"/>
        <end position="1048"/>
    </location>
</feature>
<evidence type="ECO:0000256" key="1">
    <source>
        <dbReference type="ARBA" id="ARBA00004123"/>
    </source>
</evidence>
<keyword evidence="3" id="KW-0158">Chromosome</keyword>
<dbReference type="Gene3D" id="1.10.10.1700">
    <property type="entry name" value="Histone-lysine N-methyltransferase"/>
    <property type="match status" value="1"/>
</dbReference>